<dbReference type="KEGG" id="mac:MA_4051"/>
<reference evidence="2 3" key="1">
    <citation type="journal article" date="2002" name="Genome Res.">
        <title>The genome of Methanosarcina acetivorans reveals extensive metabolic and physiological diversity.</title>
        <authorList>
            <person name="Galagan J.E."/>
            <person name="Nusbaum C."/>
            <person name="Roy A."/>
            <person name="Endrizzi M.G."/>
            <person name="Macdonald P."/>
            <person name="FitzHugh W."/>
            <person name="Calvo S."/>
            <person name="Engels R."/>
            <person name="Smirnov S."/>
            <person name="Atnoor D."/>
            <person name="Brown A."/>
            <person name="Allen N."/>
            <person name="Naylor J."/>
            <person name="Stange-Thomann N."/>
            <person name="DeArellano K."/>
            <person name="Johnson R."/>
            <person name="Linton L."/>
            <person name="McEwan P."/>
            <person name="McKernan K."/>
            <person name="Talamas J."/>
            <person name="Tirrell A."/>
            <person name="Ye W."/>
            <person name="Zimmer A."/>
            <person name="Barber R.D."/>
            <person name="Cann I."/>
            <person name="Graham D.E."/>
            <person name="Grahame D.A."/>
            <person name="Guss A."/>
            <person name="Hedderich R."/>
            <person name="Ingram-Smith C."/>
            <person name="Kuettner C.H."/>
            <person name="Krzycki J.A."/>
            <person name="Leigh J.A."/>
            <person name="Li W."/>
            <person name="Liu J."/>
            <person name="Mukhopadhyay B."/>
            <person name="Reeve J.N."/>
            <person name="Smith K."/>
            <person name="Springer T.A."/>
            <person name="Umayam L.A."/>
            <person name="White O."/>
            <person name="White R.H."/>
            <person name="de Macario E.C."/>
            <person name="Ferry J.G."/>
            <person name="Jarrell K.F."/>
            <person name="Jing H."/>
            <person name="Macario A.J.L."/>
            <person name="Paulsen I."/>
            <person name="Pritchett M."/>
            <person name="Sowers K.R."/>
            <person name="Swanson R.V."/>
            <person name="Zinder S.H."/>
            <person name="Lander E."/>
            <person name="Metcalf W.W."/>
            <person name="Birren B."/>
        </authorList>
    </citation>
    <scope>NUCLEOTIDE SEQUENCE [LARGE SCALE GENOMIC DNA]</scope>
    <source>
        <strain evidence="3">ATCC 35395 / DSM 2834 / JCM 12185 / C2A</strain>
    </source>
</reference>
<dbReference type="PANTHER" id="PTHR35090:SF1">
    <property type="entry name" value="SLR0144 PROTEIN"/>
    <property type="match status" value="1"/>
</dbReference>
<dbReference type="SMART" id="SM00989">
    <property type="entry name" value="V4R"/>
    <property type="match status" value="1"/>
</dbReference>
<proteinExistence type="predicted"/>
<name>Q8TIU0_METAC</name>
<dbReference type="InterPro" id="IPR004096">
    <property type="entry name" value="V4R"/>
</dbReference>
<dbReference type="Pfam" id="PF02830">
    <property type="entry name" value="V4R"/>
    <property type="match status" value="1"/>
</dbReference>
<dbReference type="SUPFAM" id="SSF111126">
    <property type="entry name" value="Ligand-binding domain in the NO signalling and Golgi transport"/>
    <property type="match status" value="1"/>
</dbReference>
<feature type="domain" description="4-vinyl reductase 4VR" evidence="1">
    <location>
        <begin position="203"/>
        <end position="265"/>
    </location>
</feature>
<dbReference type="Proteomes" id="UP000002487">
    <property type="component" value="Chromosome"/>
</dbReference>
<accession>Q8TIU0</accession>
<dbReference type="HOGENOM" id="CLU_1060131_0_0_2"/>
<dbReference type="EMBL" id="AE010299">
    <property type="protein sequence ID" value="AAM07399.1"/>
    <property type="molecule type" value="Genomic_DNA"/>
</dbReference>
<dbReference type="InParanoid" id="Q8TIU0"/>
<sequence length="281" mass="31201">MKCMHIIHGSLSHMVRDLCMFAGFNEDSQIVWFKITYSKEPGSLSVITDLLEKENAFIKFGHIDNITQTTGEYSIFTELKKDVDMANLAQKIGELEVVNAVEFGISEFGMIYSVDFPLNVIGVRGVMARALAIVDIIKTLNQSVPHAEGLLTLSGLRGGSHAAKYFKSIMPINDSNFASMIAELYRAVGWGILEIECDPKTYEGRIIVKDSFIADVYGASDQPVCAFMSGYFAGYLTEYFGKNISVREVSCKATGKEVCEHVISLAPSRENQEYQLRGDTR</sequence>
<gene>
    <name evidence="2" type="ordered locus">MA_4051</name>
</gene>
<evidence type="ECO:0000313" key="2">
    <source>
        <dbReference type="EMBL" id="AAM07399.1"/>
    </source>
</evidence>
<dbReference type="EnsemblBacteria" id="AAM07399">
    <property type="protein sequence ID" value="AAM07399"/>
    <property type="gene ID" value="MA_4051"/>
</dbReference>
<evidence type="ECO:0000259" key="1">
    <source>
        <dbReference type="SMART" id="SM00989"/>
    </source>
</evidence>
<keyword evidence="3" id="KW-1185">Reference proteome</keyword>
<organism evidence="2 3">
    <name type="scientific">Methanosarcina acetivorans (strain ATCC 35395 / DSM 2834 / JCM 12185 / C2A)</name>
    <dbReference type="NCBI Taxonomy" id="188937"/>
    <lineage>
        <taxon>Archaea</taxon>
        <taxon>Methanobacteriati</taxon>
        <taxon>Methanobacteriota</taxon>
        <taxon>Stenosarchaea group</taxon>
        <taxon>Methanomicrobia</taxon>
        <taxon>Methanosarcinales</taxon>
        <taxon>Methanosarcinaceae</taxon>
        <taxon>Methanosarcina</taxon>
    </lineage>
</organism>
<dbReference type="AlphaFoldDB" id="Q8TIU0"/>
<dbReference type="STRING" id="188937.MA_4051"/>
<evidence type="ECO:0000313" key="3">
    <source>
        <dbReference type="Proteomes" id="UP000002487"/>
    </source>
</evidence>
<protein>
    <recommendedName>
        <fullName evidence="1">4-vinyl reductase 4VR domain-containing protein</fullName>
    </recommendedName>
</protein>
<dbReference type="PANTHER" id="PTHR35090">
    <property type="entry name" value="DNA-DIRECTED RNA POLYMERASE SUBUNIT I"/>
    <property type="match status" value="1"/>
</dbReference>
<dbReference type="InterPro" id="IPR024096">
    <property type="entry name" value="NO_sig/Golgi_transp_ligand-bd"/>
</dbReference>
<dbReference type="Gene3D" id="3.30.1380.20">
    <property type="entry name" value="Trafficking protein particle complex subunit 3"/>
    <property type="match status" value="1"/>
</dbReference>